<keyword evidence="10" id="KW-0436">Ligase</keyword>
<organism evidence="10 11">
    <name type="scientific">Acropora cervicornis</name>
    <name type="common">Staghorn coral</name>
    <dbReference type="NCBI Taxonomy" id="6130"/>
    <lineage>
        <taxon>Eukaryota</taxon>
        <taxon>Metazoa</taxon>
        <taxon>Cnidaria</taxon>
        <taxon>Anthozoa</taxon>
        <taxon>Hexacorallia</taxon>
        <taxon>Scleractinia</taxon>
        <taxon>Astrocoeniina</taxon>
        <taxon>Acroporidae</taxon>
        <taxon>Acropora</taxon>
    </lineage>
</organism>
<evidence type="ECO:0000256" key="6">
    <source>
        <dbReference type="RuleBase" id="RU000682"/>
    </source>
</evidence>
<evidence type="ECO:0000259" key="9">
    <source>
        <dbReference type="PROSITE" id="PS51179"/>
    </source>
</evidence>
<dbReference type="InterPro" id="IPR013847">
    <property type="entry name" value="POU"/>
</dbReference>
<dbReference type="PRINTS" id="PR00028">
    <property type="entry name" value="POUDOMAIN"/>
</dbReference>
<evidence type="ECO:0000256" key="7">
    <source>
        <dbReference type="SAM" id="MobiDB-lite"/>
    </source>
</evidence>
<dbReference type="InterPro" id="IPR009057">
    <property type="entry name" value="Homeodomain-like_sf"/>
</dbReference>
<keyword evidence="4 5" id="KW-0539">Nucleus</keyword>
<dbReference type="Gene3D" id="1.10.10.60">
    <property type="entry name" value="Homeodomain-like"/>
    <property type="match status" value="1"/>
</dbReference>
<feature type="domain" description="Homeobox" evidence="8">
    <location>
        <begin position="515"/>
        <end position="575"/>
    </location>
</feature>
<dbReference type="SMART" id="SM00389">
    <property type="entry name" value="HOX"/>
    <property type="match status" value="1"/>
</dbReference>
<dbReference type="GO" id="GO:0015937">
    <property type="term" value="P:coenzyme A biosynthetic process"/>
    <property type="evidence" value="ECO:0007669"/>
    <property type="project" value="UniProtKB-ARBA"/>
</dbReference>
<keyword evidence="2 5" id="KW-0238">DNA-binding</keyword>
<dbReference type="GO" id="GO:0000978">
    <property type="term" value="F:RNA polymerase II cis-regulatory region sequence-specific DNA binding"/>
    <property type="evidence" value="ECO:0007669"/>
    <property type="project" value="TreeGrafter"/>
</dbReference>
<dbReference type="PROSITE" id="PS50071">
    <property type="entry name" value="HOMEOBOX_2"/>
    <property type="match status" value="1"/>
</dbReference>
<sequence>MANWDEFFAKEQAPANLKEVKSTINAFAASHRSAGRDIVFVTSGGTRVPLEENAVRFIDNFSIGTRGASSVEYFLEQGYAVIFLHRQGSLQPFSRNFPSHDILDLLQLKDLPDGSNQLEVNPCKVAKLSKVLKMYRQVRVSGTLLMIEFNSLFEYLFLLRGVAESLACHGPNVMLYLAAAVSDFYIPSQSRPQHKISSEVPLQLNLVQVPKMMTPLVKEWIPRAFTVSFKLETDVNIISKKARQSLAKYSHQNFANIEFKLNANINLVVKVVVSNILQTRKKTVVMITPTQERAIWMSDSELEAGQEIEEKIVADLKEMHQQFIASSSPRASNTKPVIVSDQIPSNDQVGQFITTQIQAIPSHSTDGVITGFTSYNIPTASLGLPLGSAVSQISTSKNGEASVVHGHTQGSVSDMSDLSSSPGQLFGTLSDTCLTSDMKDFIESFRARRIALGYTQEDVGNELSHTNGHSSYSQSFISRFESKNLGLKAAEKMKPVLQAWIEQKEQECAKGLRMCKKRKRRTSFSNETLQLLIHSFEQNPKPTSTEIAAISSKLGLEPVTVRVWFCNRKQMMKRMATGKGHAVHSFKAELDAKKQDEQISAKKEPQAKLDFTNMPVGQFSFTEDRVKALVCLSSDGSPVKSSHPAPSSATVNYAQVHDDSIIRAVPEARNTMQENPPQGSAASERYGSSNVQFPLGRNGTNTVAPFDAATNAAVTDS</sequence>
<feature type="region of interest" description="Disordered" evidence="7">
    <location>
        <begin position="671"/>
        <end position="703"/>
    </location>
</feature>
<comment type="subcellular location">
    <subcellularLocation>
        <location evidence="1 5 6">Nucleus</location>
    </subcellularLocation>
</comment>
<dbReference type="GO" id="GO:0016874">
    <property type="term" value="F:ligase activity"/>
    <property type="evidence" value="ECO:0007669"/>
    <property type="project" value="UniProtKB-KW"/>
</dbReference>
<dbReference type="InterPro" id="IPR000327">
    <property type="entry name" value="POU_dom"/>
</dbReference>
<evidence type="ECO:0000256" key="3">
    <source>
        <dbReference type="ARBA" id="ARBA00023155"/>
    </source>
</evidence>
<dbReference type="GO" id="GO:0000981">
    <property type="term" value="F:DNA-binding transcription factor activity, RNA polymerase II-specific"/>
    <property type="evidence" value="ECO:0007669"/>
    <property type="project" value="InterPro"/>
</dbReference>
<protein>
    <submittedName>
        <fullName evidence="10">Phosphopantothenate--cysteine ligase</fullName>
    </submittedName>
</protein>
<dbReference type="InterPro" id="IPR017970">
    <property type="entry name" value="Homeobox_CS"/>
</dbReference>
<evidence type="ECO:0000256" key="4">
    <source>
        <dbReference type="ARBA" id="ARBA00023242"/>
    </source>
</evidence>
<evidence type="ECO:0000313" key="11">
    <source>
        <dbReference type="Proteomes" id="UP001249851"/>
    </source>
</evidence>
<dbReference type="InterPro" id="IPR050255">
    <property type="entry name" value="POU_domain_TF"/>
</dbReference>
<dbReference type="Gene3D" id="1.10.260.40">
    <property type="entry name" value="lambda repressor-like DNA-binding domains"/>
    <property type="match status" value="1"/>
</dbReference>
<dbReference type="GO" id="GO:0005634">
    <property type="term" value="C:nucleus"/>
    <property type="evidence" value="ECO:0007669"/>
    <property type="project" value="UniProtKB-SubCell"/>
</dbReference>
<evidence type="ECO:0000256" key="1">
    <source>
        <dbReference type="ARBA" id="ARBA00004123"/>
    </source>
</evidence>
<dbReference type="PANTHER" id="PTHR11636">
    <property type="entry name" value="POU DOMAIN"/>
    <property type="match status" value="1"/>
</dbReference>
<dbReference type="Proteomes" id="UP001249851">
    <property type="component" value="Unassembled WGS sequence"/>
</dbReference>
<dbReference type="CDD" id="cd00086">
    <property type="entry name" value="homeodomain"/>
    <property type="match status" value="1"/>
</dbReference>
<keyword evidence="3 5" id="KW-0371">Homeobox</keyword>
<keyword evidence="11" id="KW-1185">Reference proteome</keyword>
<dbReference type="Gene3D" id="3.40.50.10300">
    <property type="entry name" value="CoaB-like"/>
    <property type="match status" value="1"/>
</dbReference>
<evidence type="ECO:0000259" key="8">
    <source>
        <dbReference type="PROSITE" id="PS50071"/>
    </source>
</evidence>
<dbReference type="PANTHER" id="PTHR11636:SF5">
    <property type="entry name" value="POU DOMAIN MOTIF 3, ISOFORM F"/>
    <property type="match status" value="1"/>
</dbReference>
<dbReference type="PROSITE" id="PS00027">
    <property type="entry name" value="HOMEOBOX_1"/>
    <property type="match status" value="1"/>
</dbReference>
<dbReference type="InterPro" id="IPR035929">
    <property type="entry name" value="CoaB-like_sf"/>
</dbReference>
<dbReference type="InterPro" id="IPR010982">
    <property type="entry name" value="Lambda_DNA-bd_dom_sf"/>
</dbReference>
<proteinExistence type="predicted"/>
<dbReference type="SUPFAM" id="SSF47413">
    <property type="entry name" value="lambda repressor-like DNA-binding domains"/>
    <property type="match status" value="1"/>
</dbReference>
<gene>
    <name evidence="10" type="ORF">P5673_015921</name>
</gene>
<name>A0AAD9QHL9_ACRCE</name>
<evidence type="ECO:0000256" key="2">
    <source>
        <dbReference type="ARBA" id="ARBA00023125"/>
    </source>
</evidence>
<dbReference type="PROSITE" id="PS51179">
    <property type="entry name" value="POU_3"/>
    <property type="match status" value="1"/>
</dbReference>
<dbReference type="Pfam" id="PF00157">
    <property type="entry name" value="Pou"/>
    <property type="match status" value="1"/>
</dbReference>
<reference evidence="10" key="1">
    <citation type="journal article" date="2023" name="G3 (Bethesda)">
        <title>Whole genome assembly and annotation of the endangered Caribbean coral Acropora cervicornis.</title>
        <authorList>
            <person name="Selwyn J.D."/>
            <person name="Vollmer S.V."/>
        </authorList>
    </citation>
    <scope>NUCLEOTIDE SEQUENCE</scope>
    <source>
        <strain evidence="10">K2</strain>
    </source>
</reference>
<evidence type="ECO:0000256" key="5">
    <source>
        <dbReference type="PROSITE-ProRule" id="PRU00108"/>
    </source>
</evidence>
<evidence type="ECO:0000313" key="10">
    <source>
        <dbReference type="EMBL" id="KAK2561402.1"/>
    </source>
</evidence>
<reference evidence="10" key="2">
    <citation type="journal article" date="2023" name="Science">
        <title>Genomic signatures of disease resistance in endangered staghorn corals.</title>
        <authorList>
            <person name="Vollmer S.V."/>
            <person name="Selwyn J.D."/>
            <person name="Despard B.A."/>
            <person name="Roesel C.L."/>
        </authorList>
    </citation>
    <scope>NUCLEOTIDE SEQUENCE</scope>
    <source>
        <strain evidence="10">K2</strain>
    </source>
</reference>
<dbReference type="EMBL" id="JARQWQ010000033">
    <property type="protein sequence ID" value="KAK2561402.1"/>
    <property type="molecule type" value="Genomic_DNA"/>
</dbReference>
<feature type="domain" description="POU-specific" evidence="9">
    <location>
        <begin position="430"/>
        <end position="505"/>
    </location>
</feature>
<dbReference type="SUPFAM" id="SSF46689">
    <property type="entry name" value="Homeodomain-like"/>
    <property type="match status" value="1"/>
</dbReference>
<feature type="DNA-binding region" description="Homeobox" evidence="5">
    <location>
        <begin position="517"/>
        <end position="576"/>
    </location>
</feature>
<dbReference type="Pfam" id="PF00046">
    <property type="entry name" value="Homeodomain"/>
    <property type="match status" value="1"/>
</dbReference>
<dbReference type="PROSITE" id="PS00035">
    <property type="entry name" value="POU_1"/>
    <property type="match status" value="1"/>
</dbReference>
<dbReference type="AlphaFoldDB" id="A0AAD9QHL9"/>
<comment type="caution">
    <text evidence="10">The sequence shown here is derived from an EMBL/GenBank/DDBJ whole genome shotgun (WGS) entry which is preliminary data.</text>
</comment>
<dbReference type="InterPro" id="IPR001356">
    <property type="entry name" value="HD"/>
</dbReference>
<accession>A0AAD9QHL9</accession>
<dbReference type="SUPFAM" id="SSF102645">
    <property type="entry name" value="CoaB-like"/>
    <property type="match status" value="1"/>
</dbReference>
<dbReference type="SMART" id="SM00352">
    <property type="entry name" value="POU"/>
    <property type="match status" value="1"/>
</dbReference>